<dbReference type="InterPro" id="IPR049790">
    <property type="entry name" value="Rv3655c/TadE"/>
</dbReference>
<dbReference type="STRING" id="288705.RSal33209_2750"/>
<evidence type="ECO:0000313" key="3">
    <source>
        <dbReference type="Proteomes" id="UP000002007"/>
    </source>
</evidence>
<sequence length="142" mass="14795">MMRRAGRVATKYVGKLSGSRWLSQGFFEQRGTVTAELAVVFPVVTLLLGLLAFGAQLGITQLRFEAAAHASARQAARGDSDALLIEQQIAGAGADVSLSSSDGFSTISVSSLVDGALASWLSLRLTAKAIAKTEDLDPSDAP</sequence>
<feature type="transmembrane region" description="Helical" evidence="1">
    <location>
        <begin position="37"/>
        <end position="59"/>
    </location>
</feature>
<keyword evidence="1" id="KW-1133">Transmembrane helix</keyword>
<keyword evidence="3" id="KW-1185">Reference proteome</keyword>
<dbReference type="HOGENOM" id="CLU_116311_4_1_11"/>
<name>A9WTF4_RENSM</name>
<dbReference type="AlphaFoldDB" id="A9WTF4"/>
<organism evidence="2 3">
    <name type="scientific">Renibacterium salmoninarum (strain ATCC 33209 / DSM 20767 / JCM 11484 / NBRC 15589 / NCIMB 2235)</name>
    <dbReference type="NCBI Taxonomy" id="288705"/>
    <lineage>
        <taxon>Bacteria</taxon>
        <taxon>Bacillati</taxon>
        <taxon>Actinomycetota</taxon>
        <taxon>Actinomycetes</taxon>
        <taxon>Micrococcales</taxon>
        <taxon>Micrococcaceae</taxon>
        <taxon>Renibacterium</taxon>
    </lineage>
</organism>
<dbReference type="NCBIfam" id="NF041390">
    <property type="entry name" value="TadE_Rv3655c"/>
    <property type="match status" value="1"/>
</dbReference>
<proteinExistence type="predicted"/>
<reference evidence="3" key="1">
    <citation type="journal article" date="2008" name="J. Bacteriol.">
        <title>Genome sequence of the fish pathogen Renibacterium salmoninarum suggests reductive evolution away from an environmental Arthrobacter ancestor.</title>
        <authorList>
            <person name="Wiens G.D."/>
            <person name="Rockey D.D."/>
            <person name="Wu Z."/>
            <person name="Chang J."/>
            <person name="Levy R."/>
            <person name="Crane S."/>
            <person name="Chen D.S."/>
            <person name="Capri G.R."/>
            <person name="Burnett J.R."/>
            <person name="Sudheesh P.S."/>
            <person name="Schipma M.J."/>
            <person name="Burd H."/>
            <person name="Bhattacharyya A."/>
            <person name="Rhodes L.D."/>
            <person name="Kaul R."/>
            <person name="Strom M.S."/>
        </authorList>
    </citation>
    <scope>NUCLEOTIDE SEQUENCE [LARGE SCALE GENOMIC DNA]</scope>
    <source>
        <strain evidence="3">ATCC 33209 / DSM 20767 / JCM 11484 / NBRC 15589 / NCIMB 2235</strain>
    </source>
</reference>
<gene>
    <name evidence="2" type="primary">tadE</name>
    <name evidence="2" type="ordered locus">RSal33209_2750</name>
</gene>
<protein>
    <submittedName>
        <fullName evidence="2">TadE family protein</fullName>
    </submittedName>
</protein>
<keyword evidence="1" id="KW-0812">Transmembrane</keyword>
<evidence type="ECO:0000256" key="1">
    <source>
        <dbReference type="SAM" id="Phobius"/>
    </source>
</evidence>
<accession>A9WTF4</accession>
<dbReference type="KEGG" id="rsa:RSal33209_2750"/>
<dbReference type="EMBL" id="CP000910">
    <property type="protein sequence ID" value="ABY24475.1"/>
    <property type="molecule type" value="Genomic_DNA"/>
</dbReference>
<dbReference type="eggNOG" id="ENOG5033A2X">
    <property type="taxonomic scope" value="Bacteria"/>
</dbReference>
<keyword evidence="1" id="KW-0472">Membrane</keyword>
<evidence type="ECO:0000313" key="2">
    <source>
        <dbReference type="EMBL" id="ABY24475.1"/>
    </source>
</evidence>
<dbReference type="Proteomes" id="UP000002007">
    <property type="component" value="Chromosome"/>
</dbReference>